<dbReference type="InterPro" id="IPR011330">
    <property type="entry name" value="Glyco_hydro/deAcase_b/a-brl"/>
</dbReference>
<accession>A0A6M0QAM9</accession>
<dbReference type="EMBL" id="JAAIWM010000007">
    <property type="protein sequence ID" value="NEY73451.1"/>
    <property type="molecule type" value="Genomic_DNA"/>
</dbReference>
<dbReference type="Pfam" id="PF23019">
    <property type="entry name" value="DUF7033"/>
    <property type="match status" value="1"/>
</dbReference>
<keyword evidence="3" id="KW-1185">Reference proteome</keyword>
<dbReference type="Proteomes" id="UP000481043">
    <property type="component" value="Unassembled WGS sequence"/>
</dbReference>
<dbReference type="AlphaFoldDB" id="A0A6M0QAM9"/>
<evidence type="ECO:0000259" key="1">
    <source>
        <dbReference type="Pfam" id="PF23019"/>
    </source>
</evidence>
<dbReference type="CDD" id="cd10931">
    <property type="entry name" value="CE4_u7"/>
    <property type="match status" value="1"/>
</dbReference>
<proteinExistence type="predicted"/>
<reference evidence="2 3" key="1">
    <citation type="submission" date="2020-02" db="EMBL/GenBank/DDBJ databases">
        <title>Bacillus aquiflavi sp. nov., isolated from yellow water of strong flavor Chinese baijiu in Yibin region of China.</title>
        <authorList>
            <person name="Xie J."/>
        </authorList>
    </citation>
    <scope>NUCLEOTIDE SEQUENCE [LARGE SCALE GENOMIC DNA]</scope>
    <source>
        <strain evidence="2 3">SA4</strain>
    </source>
</reference>
<evidence type="ECO:0000313" key="3">
    <source>
        <dbReference type="Proteomes" id="UP000481043"/>
    </source>
</evidence>
<name>A0A6M0QAM9_9BACI</name>
<protein>
    <recommendedName>
        <fullName evidence="1">DUF7033 domain-containing protein</fullName>
    </recommendedName>
</protein>
<dbReference type="SUPFAM" id="SSF88713">
    <property type="entry name" value="Glycoside hydrolase/deacetylase"/>
    <property type="match status" value="1"/>
</dbReference>
<sequence length="449" mass="53567">MVKLKVLLPEQFLAERTYIVNVLLKDFLGLQFRIETHTKNDYEILLPNGKDLIIKDHFFSSIQSSIGYLYESFIPTKIMSTINEFIPEQDIPIIYGTDEIDVSDERIVCGIDVFASSFFMLTRWEEYVNETRDSLDRFPATESLASKHQFLDRPIVNEYTEMLWNMLQFIGIEQERLERTFTIVPTHDVDHVCLWDTPVDVLRTMIGDITLRKDVKLSFKRLKQYWNIKTNQEKDPFDTFDEIMDQSEAQGIQSRFFFMNGGVTKFDRKYKLNDPHVKDVIQRIVKRNHIIGFHPSYNTYNDPVLWKQEKEGLEHMLGFQVKEGRQHYLRFDVPNTWGIWDDNDMTVDMTLGFAEMEGFRAGTCYEYRVFDIIERRPLQLKEQPLIMMESTFAYQEDHLRPEWMLHRISQLKQKVKKYKGSFVILWHNSNFNHGMWNNVKHVYQEILRD</sequence>
<feature type="domain" description="DUF7033" evidence="1">
    <location>
        <begin position="110"/>
        <end position="194"/>
    </location>
</feature>
<dbReference type="Gene3D" id="3.20.20.370">
    <property type="entry name" value="Glycoside hydrolase/deacetylase"/>
    <property type="match status" value="1"/>
</dbReference>
<dbReference type="InterPro" id="IPR054297">
    <property type="entry name" value="DUF7033"/>
</dbReference>
<evidence type="ECO:0000313" key="2">
    <source>
        <dbReference type="EMBL" id="NEY73451.1"/>
    </source>
</evidence>
<organism evidence="2 3">
    <name type="scientific">Bacillus mesophilus</name>
    <dbReference type="NCBI Taxonomy" id="1808955"/>
    <lineage>
        <taxon>Bacteria</taxon>
        <taxon>Bacillati</taxon>
        <taxon>Bacillota</taxon>
        <taxon>Bacilli</taxon>
        <taxon>Bacillales</taxon>
        <taxon>Bacillaceae</taxon>
        <taxon>Bacillus</taxon>
    </lineage>
</organism>
<dbReference type="GO" id="GO:0005975">
    <property type="term" value="P:carbohydrate metabolic process"/>
    <property type="evidence" value="ECO:0007669"/>
    <property type="project" value="InterPro"/>
</dbReference>
<comment type="caution">
    <text evidence="2">The sequence shown here is derived from an EMBL/GenBank/DDBJ whole genome shotgun (WGS) entry which is preliminary data.</text>
</comment>
<gene>
    <name evidence="2" type="ORF">G4D63_17080</name>
</gene>